<proteinExistence type="predicted"/>
<reference evidence="1 2" key="1">
    <citation type="submission" date="2019-03" db="EMBL/GenBank/DDBJ databases">
        <title>Genomic Encyclopedia of Type Strains, Phase IV (KMG-IV): sequencing the most valuable type-strain genomes for metagenomic binning, comparative biology and taxonomic classification.</title>
        <authorList>
            <person name="Goeker M."/>
        </authorList>
    </citation>
    <scope>NUCLEOTIDE SEQUENCE [LARGE SCALE GENOMIC DNA]</scope>
    <source>
        <strain evidence="1 2">DSM 18792</strain>
    </source>
</reference>
<name>A0A4R1R8M5_9FLAO</name>
<dbReference type="EMBL" id="SLUP01000021">
    <property type="protein sequence ID" value="TCL61968.1"/>
    <property type="molecule type" value="Genomic_DNA"/>
</dbReference>
<sequence>MNKNTEFFGIDISKDVFDVFSLETGHNQFTVLATGFFV</sequence>
<dbReference type="Proteomes" id="UP000295455">
    <property type="component" value="Unassembled WGS sequence"/>
</dbReference>
<evidence type="ECO:0000313" key="2">
    <source>
        <dbReference type="Proteomes" id="UP000295455"/>
    </source>
</evidence>
<accession>A0A4R1R8M5</accession>
<evidence type="ECO:0000313" key="1">
    <source>
        <dbReference type="EMBL" id="TCL61968.1"/>
    </source>
</evidence>
<comment type="caution">
    <text evidence="1">The sequence shown here is derived from an EMBL/GenBank/DDBJ whole genome shotgun (WGS) entry which is preliminary data.</text>
</comment>
<evidence type="ECO:0008006" key="3">
    <source>
        <dbReference type="Google" id="ProtNLM"/>
    </source>
</evidence>
<gene>
    <name evidence="1" type="ORF">EV196_1214</name>
</gene>
<organism evidence="1 2">
    <name type="scientific">Mariniflexile fucanivorans</name>
    <dbReference type="NCBI Taxonomy" id="264023"/>
    <lineage>
        <taxon>Bacteria</taxon>
        <taxon>Pseudomonadati</taxon>
        <taxon>Bacteroidota</taxon>
        <taxon>Flavobacteriia</taxon>
        <taxon>Flavobacteriales</taxon>
        <taxon>Flavobacteriaceae</taxon>
        <taxon>Mariniflexile</taxon>
    </lineage>
</organism>
<dbReference type="AlphaFoldDB" id="A0A4R1R8M5"/>
<protein>
    <recommendedName>
        <fullName evidence="3">Transposase</fullName>
    </recommendedName>
</protein>
<keyword evidence="2" id="KW-1185">Reference proteome</keyword>